<evidence type="ECO:0000259" key="5">
    <source>
        <dbReference type="Pfam" id="PF13407"/>
    </source>
</evidence>
<dbReference type="CDD" id="cd01536">
    <property type="entry name" value="PBP1_ABC_sugar_binding-like"/>
    <property type="match status" value="1"/>
</dbReference>
<sequence>MRRPTWVTTAIWVAAVALAVSVGAAVAAGIPGYTGKEGAAPSTFGNVKAKAGVRCKIGLQNPLAANESLQYMQKGAVAQAKALGCKIITLDDALSVDKQVSNMQQLLAQKVNAIIFYPLDPKAVNPVLAQAKKQGVPVVAEDAGFGNPAAKGIPGVSAGVWQARDIQAFLQVKALAKAKPGAKVGLIGIGAPVPALKYLTSRQAFYAKKAGLTVVGVQDNATDDVTGGQKAGNALVQRFPAMNAVIGYNDPSAIGAVIAARSVGRKLTVVGLNGTSDGLAAVRDGRLAATVRSESVSIGRELVRGAYLLTSKQKLPAAVVVVRPNLVTKANVDKLPSWDAQLKTIK</sequence>
<dbReference type="EMBL" id="QQZY01000012">
    <property type="protein sequence ID" value="RDI73206.1"/>
    <property type="molecule type" value="Genomic_DNA"/>
</dbReference>
<dbReference type="OrthoDB" id="9808136at2"/>
<reference evidence="7" key="2">
    <citation type="journal article" date="2019" name="MicrobiologyOpen">
        <title>High-quality draft genome sequence of Gaiella occulta isolated from a 150 meter deep mineral water borehole and comparison with the genome sequences of other deep-branching lineages of the phylum Actinobacteria.</title>
        <authorList>
            <person name="Severino R."/>
            <person name="Froufe H.J.C."/>
            <person name="Barroso C."/>
            <person name="Albuquerque L."/>
            <person name="Lobo-da-Cunha A."/>
            <person name="da Costa M.S."/>
            <person name="Egas C."/>
        </authorList>
    </citation>
    <scope>NUCLEOTIDE SEQUENCE [LARGE SCALE GENOMIC DNA]</scope>
    <source>
        <strain evidence="7">F2-233</strain>
    </source>
</reference>
<dbReference type="GO" id="GO:0030313">
    <property type="term" value="C:cell envelope"/>
    <property type="evidence" value="ECO:0007669"/>
    <property type="project" value="UniProtKB-SubCell"/>
</dbReference>
<organism evidence="6 7">
    <name type="scientific">Gaiella occulta</name>
    <dbReference type="NCBI Taxonomy" id="1002870"/>
    <lineage>
        <taxon>Bacteria</taxon>
        <taxon>Bacillati</taxon>
        <taxon>Actinomycetota</taxon>
        <taxon>Thermoleophilia</taxon>
        <taxon>Gaiellales</taxon>
        <taxon>Gaiellaceae</taxon>
        <taxon>Gaiella</taxon>
    </lineage>
</organism>
<protein>
    <submittedName>
        <fullName evidence="6">ABC-type sugar transport system periplasmic component</fullName>
    </submittedName>
</protein>
<keyword evidence="7" id="KW-1185">Reference proteome</keyword>
<keyword evidence="6" id="KW-0762">Sugar transport</keyword>
<evidence type="ECO:0000256" key="4">
    <source>
        <dbReference type="SAM" id="SignalP"/>
    </source>
</evidence>
<evidence type="ECO:0000256" key="3">
    <source>
        <dbReference type="ARBA" id="ARBA00022729"/>
    </source>
</evidence>
<feature type="chain" id="PRO_5029558208" evidence="4">
    <location>
        <begin position="28"/>
        <end position="346"/>
    </location>
</feature>
<keyword evidence="3 4" id="KW-0732">Signal</keyword>
<reference evidence="6 7" key="1">
    <citation type="submission" date="2018-07" db="EMBL/GenBank/DDBJ databases">
        <title>High-quality-draft genome sequence of Gaiella occulta.</title>
        <authorList>
            <person name="Severino R."/>
            <person name="Froufe H.J.C."/>
            <person name="Rainey F.A."/>
            <person name="Barroso C."/>
            <person name="Albuquerque L."/>
            <person name="Lobo-Da-Cunha A."/>
            <person name="Da Costa M.S."/>
            <person name="Egas C."/>
        </authorList>
    </citation>
    <scope>NUCLEOTIDE SEQUENCE [LARGE SCALE GENOMIC DNA]</scope>
    <source>
        <strain evidence="6 7">F2-233</strain>
    </source>
</reference>
<proteinExistence type="inferred from homology"/>
<dbReference type="InterPro" id="IPR025997">
    <property type="entry name" value="SBP_2_dom"/>
</dbReference>
<feature type="domain" description="Periplasmic binding protein" evidence="5">
    <location>
        <begin position="57"/>
        <end position="311"/>
    </location>
</feature>
<comment type="caution">
    <text evidence="6">The sequence shown here is derived from an EMBL/GenBank/DDBJ whole genome shotgun (WGS) entry which is preliminary data.</text>
</comment>
<feature type="signal peptide" evidence="4">
    <location>
        <begin position="1"/>
        <end position="27"/>
    </location>
</feature>
<dbReference type="Gene3D" id="3.40.50.2300">
    <property type="match status" value="2"/>
</dbReference>
<dbReference type="AlphaFoldDB" id="A0A7M2YT16"/>
<evidence type="ECO:0000313" key="6">
    <source>
        <dbReference type="EMBL" id="RDI73206.1"/>
    </source>
</evidence>
<evidence type="ECO:0000256" key="1">
    <source>
        <dbReference type="ARBA" id="ARBA00004196"/>
    </source>
</evidence>
<dbReference type="Pfam" id="PF13407">
    <property type="entry name" value="Peripla_BP_4"/>
    <property type="match status" value="1"/>
</dbReference>
<dbReference type="GO" id="GO:0030246">
    <property type="term" value="F:carbohydrate binding"/>
    <property type="evidence" value="ECO:0007669"/>
    <property type="project" value="UniProtKB-ARBA"/>
</dbReference>
<accession>A0A7M2YT16</accession>
<evidence type="ECO:0000313" key="7">
    <source>
        <dbReference type="Proteomes" id="UP000254134"/>
    </source>
</evidence>
<dbReference type="PANTHER" id="PTHR46847:SF1">
    <property type="entry name" value="D-ALLOSE-BINDING PERIPLASMIC PROTEIN-RELATED"/>
    <property type="match status" value="1"/>
</dbReference>
<dbReference type="InterPro" id="IPR028082">
    <property type="entry name" value="Peripla_BP_I"/>
</dbReference>
<comment type="similarity">
    <text evidence="2">Belongs to the bacterial solute-binding protein 2 family.</text>
</comment>
<evidence type="ECO:0000256" key="2">
    <source>
        <dbReference type="ARBA" id="ARBA00007639"/>
    </source>
</evidence>
<comment type="subcellular location">
    <subcellularLocation>
        <location evidence="1">Cell envelope</location>
    </subcellularLocation>
</comment>
<dbReference type="PANTHER" id="PTHR46847">
    <property type="entry name" value="D-ALLOSE-BINDING PERIPLASMIC PROTEIN-RELATED"/>
    <property type="match status" value="1"/>
</dbReference>
<gene>
    <name evidence="6" type="ORF">Gocc_3071</name>
</gene>
<dbReference type="SUPFAM" id="SSF53822">
    <property type="entry name" value="Periplasmic binding protein-like I"/>
    <property type="match status" value="1"/>
</dbReference>
<name>A0A7M2YT16_9ACTN</name>
<dbReference type="Proteomes" id="UP000254134">
    <property type="component" value="Unassembled WGS sequence"/>
</dbReference>
<keyword evidence="6" id="KW-0813">Transport</keyword>